<dbReference type="InterPro" id="IPR020810">
    <property type="entry name" value="Enolase_C"/>
</dbReference>
<reference evidence="3" key="1">
    <citation type="submission" date="2016-06" db="EMBL/GenBank/DDBJ databases">
        <title>Parallel loss of symbiosis genes in relatives of nitrogen-fixing non-legume Parasponia.</title>
        <authorList>
            <person name="Van Velzen R."/>
            <person name="Holmer R."/>
            <person name="Bu F."/>
            <person name="Rutten L."/>
            <person name="Van Zeijl A."/>
            <person name="Liu W."/>
            <person name="Santuari L."/>
            <person name="Cao Q."/>
            <person name="Sharma T."/>
            <person name="Shen D."/>
            <person name="Roswanjaya Y."/>
            <person name="Wardhani T."/>
            <person name="Kalhor M.S."/>
            <person name="Jansen J."/>
            <person name="Van den Hoogen J."/>
            <person name="Gungor B."/>
            <person name="Hartog M."/>
            <person name="Hontelez J."/>
            <person name="Verver J."/>
            <person name="Yang W.-C."/>
            <person name="Schijlen E."/>
            <person name="Repin R."/>
            <person name="Schilthuizen M."/>
            <person name="Schranz E."/>
            <person name="Heidstra R."/>
            <person name="Miyata K."/>
            <person name="Fedorova E."/>
            <person name="Kohlen W."/>
            <person name="Bisseling T."/>
            <person name="Smit S."/>
            <person name="Geurts R."/>
        </authorList>
    </citation>
    <scope>NUCLEOTIDE SEQUENCE [LARGE SCALE GENOMIC DNA]</scope>
    <source>
        <strain evidence="3">cv. WU1-14</strain>
    </source>
</reference>
<evidence type="ECO:0000313" key="2">
    <source>
        <dbReference type="EMBL" id="PON34118.1"/>
    </source>
</evidence>
<dbReference type="Pfam" id="PF00113">
    <property type="entry name" value="Enolase_C"/>
    <property type="match status" value="1"/>
</dbReference>
<comment type="caution">
    <text evidence="2">The sequence shown here is derived from an EMBL/GenBank/DDBJ whole genome shotgun (WGS) entry which is preliminary data.</text>
</comment>
<name>A0A2P5AC60_PARAD</name>
<feature type="domain" description="Enolase C-terminal TIM barrel" evidence="1">
    <location>
        <begin position="21"/>
        <end position="76"/>
    </location>
</feature>
<proteinExistence type="predicted"/>
<evidence type="ECO:0000313" key="3">
    <source>
        <dbReference type="Proteomes" id="UP000237105"/>
    </source>
</evidence>
<dbReference type="Proteomes" id="UP000237105">
    <property type="component" value="Unassembled WGS sequence"/>
</dbReference>
<sequence length="101" mass="11528">MALVCFLMDGPCFEQSVLHFILQHLMLVPTEFPSFGKAIIAIRDIYRVHLKASIIQKFGQDASKEDDAGGYNLDISVYIGMEFCGSESYDRVLKRKIIYLF</sequence>
<protein>
    <recommendedName>
        <fullName evidence="1">Enolase C-terminal TIM barrel domain-containing protein</fullName>
    </recommendedName>
</protein>
<dbReference type="AlphaFoldDB" id="A0A2P5AC60"/>
<organism evidence="2 3">
    <name type="scientific">Parasponia andersonii</name>
    <name type="common">Sponia andersonii</name>
    <dbReference type="NCBI Taxonomy" id="3476"/>
    <lineage>
        <taxon>Eukaryota</taxon>
        <taxon>Viridiplantae</taxon>
        <taxon>Streptophyta</taxon>
        <taxon>Embryophyta</taxon>
        <taxon>Tracheophyta</taxon>
        <taxon>Spermatophyta</taxon>
        <taxon>Magnoliopsida</taxon>
        <taxon>eudicotyledons</taxon>
        <taxon>Gunneridae</taxon>
        <taxon>Pentapetalae</taxon>
        <taxon>rosids</taxon>
        <taxon>fabids</taxon>
        <taxon>Rosales</taxon>
        <taxon>Cannabaceae</taxon>
        <taxon>Parasponia</taxon>
    </lineage>
</organism>
<evidence type="ECO:0000259" key="1">
    <source>
        <dbReference type="Pfam" id="PF00113"/>
    </source>
</evidence>
<gene>
    <name evidence="2" type="ORF">PanWU01x14_347080</name>
</gene>
<dbReference type="EMBL" id="JXTB01000680">
    <property type="protein sequence ID" value="PON34118.1"/>
    <property type="molecule type" value="Genomic_DNA"/>
</dbReference>
<accession>A0A2P5AC60</accession>
<keyword evidence="3" id="KW-1185">Reference proteome</keyword>